<dbReference type="EMBL" id="PVRR01000015">
    <property type="protein sequence ID" value="PRT35481.1"/>
    <property type="molecule type" value="Genomic_DNA"/>
</dbReference>
<sequence>MEKRTIKFKIVIQGECTPEEQSKVRKMYDFINEYADDKGYAAIMTAGIKELMKKEEKNTVAVKVDVDTKEANENIRELTAIANECVRAFEKLEKVMSRFEEKPVQEIVFTPVVQTMLDGRIIAQNIAKGTQV</sequence>
<protein>
    <submittedName>
        <fullName evidence="1">Uncharacterized protein</fullName>
    </submittedName>
</protein>
<name>A0ABX5DL37_9BACI</name>
<reference evidence="1 2" key="1">
    <citation type="submission" date="2018-03" db="EMBL/GenBank/DDBJ databases">
        <title>Genotypic and phenotypic analysis of antagonistic Bacillus spp. isolated from rhizosphere soil of plants in Tibet.</title>
        <authorList>
            <person name="Borriss R."/>
            <person name="Lasch P."/>
            <person name="Wu L."/>
            <person name="Wu H."/>
            <person name="Gao X."/>
        </authorList>
    </citation>
    <scope>NUCLEOTIDE SEQUENCE [LARGE SCALE GENOMIC DNA]</scope>
    <source>
        <strain evidence="1 2">NMSW16</strain>
    </source>
</reference>
<evidence type="ECO:0000313" key="1">
    <source>
        <dbReference type="EMBL" id="PRT35481.1"/>
    </source>
</evidence>
<proteinExistence type="predicted"/>
<evidence type="ECO:0000313" key="2">
    <source>
        <dbReference type="Proteomes" id="UP000239236"/>
    </source>
</evidence>
<organism evidence="1 2">
    <name type="scientific">Bacillus wiedmannii</name>
    <dbReference type="NCBI Taxonomy" id="1890302"/>
    <lineage>
        <taxon>Bacteria</taxon>
        <taxon>Bacillati</taxon>
        <taxon>Bacillota</taxon>
        <taxon>Bacilli</taxon>
        <taxon>Bacillales</taxon>
        <taxon>Bacillaceae</taxon>
        <taxon>Bacillus</taxon>
        <taxon>Bacillus cereus group</taxon>
    </lineage>
</organism>
<gene>
    <name evidence="1" type="ORF">C6357_28855</name>
</gene>
<comment type="caution">
    <text evidence="1">The sequence shown here is derived from an EMBL/GenBank/DDBJ whole genome shotgun (WGS) entry which is preliminary data.</text>
</comment>
<keyword evidence="2" id="KW-1185">Reference proteome</keyword>
<dbReference type="Proteomes" id="UP000239236">
    <property type="component" value="Unassembled WGS sequence"/>
</dbReference>
<dbReference type="RefSeq" id="WP_106102778.1">
    <property type="nucleotide sequence ID" value="NZ_PVRR01000015.1"/>
</dbReference>
<accession>A0ABX5DL37</accession>